<evidence type="ECO:0000256" key="8">
    <source>
        <dbReference type="ARBA" id="ARBA00022909"/>
    </source>
</evidence>
<dbReference type="RefSeq" id="WP_046136771.1">
    <property type="nucleotide sequence ID" value="NZ_FQVC01000002.1"/>
</dbReference>
<dbReference type="PANTHER" id="PTHR20941:SF1">
    <property type="entry name" value="FOLIC ACID SYNTHESIS PROTEIN FOL1"/>
    <property type="match status" value="1"/>
</dbReference>
<evidence type="ECO:0000259" key="10">
    <source>
        <dbReference type="PROSITE" id="PS50972"/>
    </source>
</evidence>
<evidence type="ECO:0000256" key="4">
    <source>
        <dbReference type="ARBA" id="ARBA00012458"/>
    </source>
</evidence>
<comment type="caution">
    <text evidence="11">The sequence shown here is derived from an EMBL/GenBank/DDBJ whole genome shotgun (WGS) entry which is preliminary data.</text>
</comment>
<feature type="domain" description="Pterin-binding" evidence="10">
    <location>
        <begin position="23"/>
        <end position="277"/>
    </location>
</feature>
<dbReference type="GO" id="GO:0046656">
    <property type="term" value="P:folic acid biosynthetic process"/>
    <property type="evidence" value="ECO:0007669"/>
    <property type="project" value="UniProtKB-KW"/>
</dbReference>
<dbReference type="InterPro" id="IPR006390">
    <property type="entry name" value="DHP_synth_dom"/>
</dbReference>
<evidence type="ECO:0000256" key="7">
    <source>
        <dbReference type="ARBA" id="ARBA00022842"/>
    </source>
</evidence>
<keyword evidence="6 9" id="KW-0479">Metal-binding</keyword>
<dbReference type="Gene3D" id="3.20.20.20">
    <property type="entry name" value="Dihydropteroate synthase-like"/>
    <property type="match status" value="1"/>
</dbReference>
<evidence type="ECO:0000313" key="12">
    <source>
        <dbReference type="Proteomes" id="UP000033608"/>
    </source>
</evidence>
<dbReference type="PATRIC" id="fig|1121477.3.peg.484"/>
<dbReference type="EC" id="2.5.1.15" evidence="4 9"/>
<keyword evidence="5 9" id="KW-0808">Transferase</keyword>
<dbReference type="CDD" id="cd00739">
    <property type="entry name" value="DHPS"/>
    <property type="match status" value="1"/>
</dbReference>
<dbReference type="GO" id="GO:0046654">
    <property type="term" value="P:tetrahydrofolate biosynthetic process"/>
    <property type="evidence" value="ECO:0007669"/>
    <property type="project" value="UniProtKB-UniPathway"/>
</dbReference>
<name>A0A0F5L566_9HYPH</name>
<dbReference type="PROSITE" id="PS50972">
    <property type="entry name" value="PTERIN_BINDING"/>
    <property type="match status" value="1"/>
</dbReference>
<dbReference type="UniPathway" id="UPA00077">
    <property type="reaction ID" value="UER00156"/>
</dbReference>
<dbReference type="PROSITE" id="PS00793">
    <property type="entry name" value="DHPS_2"/>
    <property type="match status" value="1"/>
</dbReference>
<organism evidence="11 12">
    <name type="scientific">Devosia limi DSM 17137</name>
    <dbReference type="NCBI Taxonomy" id="1121477"/>
    <lineage>
        <taxon>Bacteria</taxon>
        <taxon>Pseudomonadati</taxon>
        <taxon>Pseudomonadota</taxon>
        <taxon>Alphaproteobacteria</taxon>
        <taxon>Hyphomicrobiales</taxon>
        <taxon>Devosiaceae</taxon>
        <taxon>Devosia</taxon>
    </lineage>
</organism>
<dbReference type="Pfam" id="PF00809">
    <property type="entry name" value="Pterin_bind"/>
    <property type="match status" value="1"/>
</dbReference>
<evidence type="ECO:0000256" key="6">
    <source>
        <dbReference type="ARBA" id="ARBA00022723"/>
    </source>
</evidence>
<dbReference type="OrthoDB" id="9811744at2"/>
<dbReference type="InterPro" id="IPR045031">
    <property type="entry name" value="DHP_synth-like"/>
</dbReference>
<evidence type="ECO:0000256" key="3">
    <source>
        <dbReference type="ARBA" id="ARBA00004763"/>
    </source>
</evidence>
<comment type="function">
    <text evidence="9">Catalyzes the condensation of para-aminobenzoate (pABA) with 6-hydroxymethyl-7,8-dihydropterin diphosphate (DHPt-PP) to form 7,8-dihydropteroate (H2Pte), the immediate precursor of folate derivatives.</text>
</comment>
<comment type="pathway">
    <text evidence="3 9">Cofactor biosynthesis; tetrahydrofolate biosynthesis; 7,8-dihydrofolate from 2-amino-4-hydroxy-6-hydroxymethyl-7,8-dihydropteridine diphosphate and 4-aminobenzoate: step 1/2.</text>
</comment>
<reference evidence="11 12" key="1">
    <citation type="submission" date="2015-03" db="EMBL/GenBank/DDBJ databases">
        <authorList>
            <person name="Hassan Y.I."/>
            <person name="Lepp D."/>
            <person name="Zhou T."/>
        </authorList>
    </citation>
    <scope>NUCLEOTIDE SEQUENCE [LARGE SCALE GENOMIC DNA]</scope>
    <source>
        <strain evidence="11 12">DSM 17137</strain>
    </source>
</reference>
<dbReference type="InterPro" id="IPR011005">
    <property type="entry name" value="Dihydropteroate_synth-like_sf"/>
</dbReference>
<dbReference type="STRING" id="1121477.SAMN02745223_00878"/>
<keyword evidence="8 9" id="KW-0289">Folate biosynthesis</keyword>
<dbReference type="PROSITE" id="PS00792">
    <property type="entry name" value="DHPS_1"/>
    <property type="match status" value="1"/>
</dbReference>
<comment type="similarity">
    <text evidence="9">Belongs to the DHPS family.</text>
</comment>
<dbReference type="GO" id="GO:0046872">
    <property type="term" value="F:metal ion binding"/>
    <property type="evidence" value="ECO:0007669"/>
    <property type="project" value="UniProtKB-KW"/>
</dbReference>
<comment type="catalytic activity">
    <reaction evidence="1">
        <text>(7,8-dihydropterin-6-yl)methyl diphosphate + 4-aminobenzoate = 7,8-dihydropteroate + diphosphate</text>
        <dbReference type="Rhea" id="RHEA:19949"/>
        <dbReference type="ChEBI" id="CHEBI:17836"/>
        <dbReference type="ChEBI" id="CHEBI:17839"/>
        <dbReference type="ChEBI" id="CHEBI:33019"/>
        <dbReference type="ChEBI" id="CHEBI:72950"/>
        <dbReference type="EC" id="2.5.1.15"/>
    </reaction>
</comment>
<dbReference type="AlphaFoldDB" id="A0A0F5L566"/>
<dbReference type="InterPro" id="IPR000489">
    <property type="entry name" value="Pterin-binding_dom"/>
</dbReference>
<keyword evidence="12" id="KW-1185">Reference proteome</keyword>
<dbReference type="GO" id="GO:0004156">
    <property type="term" value="F:dihydropteroate synthase activity"/>
    <property type="evidence" value="ECO:0007669"/>
    <property type="project" value="UniProtKB-EC"/>
</dbReference>
<sequence length="291" mass="30748">MTMHSTHHIALPHGGRLTLGPTAVVMGILNVTPDSFSDGGQHDMLSSAVAHAQTMLAQGADIIDIGGESTRPGASLVSVQEELDRVIPVIEALIAIGITAPISVDTYKPLVADQAIQAGASIINDVHGLQGAPEMADIAALHRAPVIAMHWDQARDLDKPLLDEVDRYFAETLAIAQRAGIAPDQLILDPGFGFAKSVADNYALLNSFDKLGSITKNPTSAMPILIGTSRKSMIGRLLGNQPDERLAGTIATNVLAYARGGHIFRVHDIRANRDALRVAQATLYGPPSDLG</sequence>
<keyword evidence="7 9" id="KW-0460">Magnesium</keyword>
<proteinExistence type="inferred from homology"/>
<dbReference type="PANTHER" id="PTHR20941">
    <property type="entry name" value="FOLATE SYNTHESIS PROTEINS"/>
    <property type="match status" value="1"/>
</dbReference>
<dbReference type="Proteomes" id="UP000033608">
    <property type="component" value="Unassembled WGS sequence"/>
</dbReference>
<evidence type="ECO:0000256" key="5">
    <source>
        <dbReference type="ARBA" id="ARBA00022679"/>
    </source>
</evidence>
<dbReference type="SUPFAM" id="SSF51717">
    <property type="entry name" value="Dihydropteroate synthetase-like"/>
    <property type="match status" value="1"/>
</dbReference>
<evidence type="ECO:0000256" key="9">
    <source>
        <dbReference type="RuleBase" id="RU361205"/>
    </source>
</evidence>
<gene>
    <name evidence="11" type="ORF">VW29_18600</name>
</gene>
<evidence type="ECO:0000313" key="11">
    <source>
        <dbReference type="EMBL" id="KKB77370.1"/>
    </source>
</evidence>
<evidence type="ECO:0000256" key="2">
    <source>
        <dbReference type="ARBA" id="ARBA00001946"/>
    </source>
</evidence>
<accession>A0A0F5L566</accession>
<protein>
    <recommendedName>
        <fullName evidence="4 9">Dihydropteroate synthase</fullName>
        <shortName evidence="9">DHPS</shortName>
        <ecNumber evidence="4 9">2.5.1.15</ecNumber>
    </recommendedName>
    <alternativeName>
        <fullName evidence="9">Dihydropteroate pyrophosphorylase</fullName>
    </alternativeName>
</protein>
<dbReference type="EMBL" id="LAJF01000137">
    <property type="protein sequence ID" value="KKB77370.1"/>
    <property type="molecule type" value="Genomic_DNA"/>
</dbReference>
<dbReference type="GO" id="GO:0005829">
    <property type="term" value="C:cytosol"/>
    <property type="evidence" value="ECO:0007669"/>
    <property type="project" value="TreeGrafter"/>
</dbReference>
<evidence type="ECO:0000256" key="1">
    <source>
        <dbReference type="ARBA" id="ARBA00000012"/>
    </source>
</evidence>
<dbReference type="NCBIfam" id="TIGR01496">
    <property type="entry name" value="DHPS"/>
    <property type="match status" value="1"/>
</dbReference>
<comment type="cofactor">
    <cofactor evidence="2 9">
        <name>Mg(2+)</name>
        <dbReference type="ChEBI" id="CHEBI:18420"/>
    </cofactor>
</comment>